<dbReference type="InterPro" id="IPR011049">
    <property type="entry name" value="Serralysin-like_metalloprot_C"/>
</dbReference>
<dbReference type="OrthoDB" id="7670174at2"/>
<evidence type="ECO:0008006" key="3">
    <source>
        <dbReference type="Google" id="ProtNLM"/>
    </source>
</evidence>
<proteinExistence type="predicted"/>
<gene>
    <name evidence="1" type="ORF">SAMN05421508_10871</name>
</gene>
<dbReference type="AlphaFoldDB" id="A0A286GT53"/>
<accession>A0A286GT53</accession>
<dbReference type="EMBL" id="OCNJ01000008">
    <property type="protein sequence ID" value="SOD98747.1"/>
    <property type="molecule type" value="Genomic_DNA"/>
</dbReference>
<dbReference type="Pfam" id="PF00353">
    <property type="entry name" value="HemolysinCabind"/>
    <property type="match status" value="3"/>
</dbReference>
<dbReference type="Gene3D" id="2.150.10.10">
    <property type="entry name" value="Serralysin-like metalloprotease, C-terminal"/>
    <property type="match status" value="1"/>
</dbReference>
<protein>
    <recommendedName>
        <fullName evidence="3">Hemolysin-type calcium-binding repeat-containing protein</fullName>
    </recommendedName>
</protein>
<dbReference type="GO" id="GO:0005509">
    <property type="term" value="F:calcium ion binding"/>
    <property type="evidence" value="ECO:0007669"/>
    <property type="project" value="InterPro"/>
</dbReference>
<dbReference type="SUPFAM" id="SSF51120">
    <property type="entry name" value="beta-Roll"/>
    <property type="match status" value="1"/>
</dbReference>
<dbReference type="InterPro" id="IPR001343">
    <property type="entry name" value="Hemolysn_Ca-bd"/>
</dbReference>
<reference evidence="2" key="1">
    <citation type="submission" date="2017-09" db="EMBL/GenBank/DDBJ databases">
        <authorList>
            <person name="Varghese N."/>
            <person name="Submissions S."/>
        </authorList>
    </citation>
    <scope>NUCLEOTIDE SEQUENCE [LARGE SCALE GENOMIC DNA]</scope>
    <source>
        <strain evidence="2">USBA 140</strain>
    </source>
</reference>
<dbReference type="RefSeq" id="WP_097280477.1">
    <property type="nucleotide sequence ID" value="NZ_OCNJ01000008.1"/>
</dbReference>
<name>A0A286GT53_9PROT</name>
<evidence type="ECO:0000313" key="1">
    <source>
        <dbReference type="EMBL" id="SOD98747.1"/>
    </source>
</evidence>
<evidence type="ECO:0000313" key="2">
    <source>
        <dbReference type="Proteomes" id="UP000219621"/>
    </source>
</evidence>
<sequence>MAFAFDEQYYLQQNPDVLAAVLNGSMPSARFHFDNFGWRELRDPNAVFDTSDYVTLYTDVLNAKINPFNHFLSNGAKEGRAPSSEYKSVADNFDATAYLAANNDVKLAVDAGQMTAWQHFVLNGQYESRPGAVLKDGTPVSNAVTLPGSSTGQTGSTFTLTANADNLNGTSGNDTFGGINNATTTQFSAVDSISGGAGTDTLSLELNASYAGGAKITGIEVMSVTSTVTDGVGTAGGTFNLTGISGLTTIRNNGSANNATGGNDVQQFTNVASAANVEVLNTDGDTRVVYADAAVAGAADAVTLTLNNVAQANAAAVSLNTTSTTTGATGIETLNVVLAGAAGTAANSVTLNTNAAASLSKVVVSGSSAGNLTMGTNITTTATTIDASAASGAITLAGIGAAAHTITLGSGNDSVDMGGNLTSADTVKGGTGTDTIASTAANWNTLNTAGAVLTSVTEFETLRVTDDAASGVNATIDASLVGAVNLRLAAQAQAGGETVTVNNLGGSTGTASVRLDGSVAGVTLNVKDATLPGTANVVNLDVRGTSATSTFTMNGVETVNVDASNATTAHTLAMTDGALTTLKIVNTGAATFNTGTLGANVSSVDASGVTGAGAVTITLNGTANSGATVTGSAGADTITGSNQLDVINAGAGNDVIIQSLGNDRINVGTGTDDFRMGDLGDKNTAITITGGTTIDTVAEGFDIVTGMSAGDTIRMAANYTGVGAAAANTAVTAVAFNTTFADNGANLVRGTYNSSNGQFVISATGADSLFVADVDDTGGTSDFSGVVLVGYATAATAANLVDQGAFVDFTLIA</sequence>
<organism evidence="1 2">
    <name type="scientific">Caenispirillum bisanense</name>
    <dbReference type="NCBI Taxonomy" id="414052"/>
    <lineage>
        <taxon>Bacteria</taxon>
        <taxon>Pseudomonadati</taxon>
        <taxon>Pseudomonadota</taxon>
        <taxon>Alphaproteobacteria</taxon>
        <taxon>Rhodospirillales</taxon>
        <taxon>Novispirillaceae</taxon>
        <taxon>Caenispirillum</taxon>
    </lineage>
</organism>
<dbReference type="PRINTS" id="PR00313">
    <property type="entry name" value="CABNDNGRPT"/>
</dbReference>
<keyword evidence="2" id="KW-1185">Reference proteome</keyword>
<dbReference type="Proteomes" id="UP000219621">
    <property type="component" value="Unassembled WGS sequence"/>
</dbReference>